<dbReference type="Pfam" id="PF00595">
    <property type="entry name" value="PDZ"/>
    <property type="match status" value="1"/>
</dbReference>
<dbReference type="EMBL" id="JH992972">
    <property type="protein sequence ID" value="EKX52584.1"/>
    <property type="molecule type" value="Genomic_DNA"/>
</dbReference>
<dbReference type="SMART" id="SM00228">
    <property type="entry name" value="PDZ"/>
    <property type="match status" value="1"/>
</dbReference>
<proteinExistence type="predicted"/>
<dbReference type="EnsemblProtists" id="EKX52584">
    <property type="protein sequence ID" value="EKX52584"/>
    <property type="gene ID" value="GUITHDRAFT_101749"/>
</dbReference>
<gene>
    <name evidence="3" type="ORF">GUITHDRAFT_101749</name>
</gene>
<dbReference type="GeneID" id="17309357"/>
<protein>
    <recommendedName>
        <fullName evidence="2">PDZ domain-containing protein</fullName>
    </recommendedName>
</protein>
<dbReference type="InterPro" id="IPR001478">
    <property type="entry name" value="PDZ"/>
</dbReference>
<feature type="compositionally biased region" description="Low complexity" evidence="1">
    <location>
        <begin position="8"/>
        <end position="23"/>
    </location>
</feature>
<name>L1JW67_GUITC</name>
<evidence type="ECO:0000313" key="3">
    <source>
        <dbReference type="EMBL" id="EKX52584.1"/>
    </source>
</evidence>
<dbReference type="Proteomes" id="UP000011087">
    <property type="component" value="Unassembled WGS sequence"/>
</dbReference>
<evidence type="ECO:0000259" key="2">
    <source>
        <dbReference type="PROSITE" id="PS50106"/>
    </source>
</evidence>
<dbReference type="InterPro" id="IPR036034">
    <property type="entry name" value="PDZ_sf"/>
</dbReference>
<evidence type="ECO:0000313" key="5">
    <source>
        <dbReference type="Proteomes" id="UP000011087"/>
    </source>
</evidence>
<accession>L1JW67</accession>
<feature type="domain" description="PDZ" evidence="2">
    <location>
        <begin position="52"/>
        <end position="112"/>
    </location>
</feature>
<reference evidence="3 5" key="1">
    <citation type="journal article" date="2012" name="Nature">
        <title>Algal genomes reveal evolutionary mosaicism and the fate of nucleomorphs.</title>
        <authorList>
            <consortium name="DOE Joint Genome Institute"/>
            <person name="Curtis B.A."/>
            <person name="Tanifuji G."/>
            <person name="Burki F."/>
            <person name="Gruber A."/>
            <person name="Irimia M."/>
            <person name="Maruyama S."/>
            <person name="Arias M.C."/>
            <person name="Ball S.G."/>
            <person name="Gile G.H."/>
            <person name="Hirakawa Y."/>
            <person name="Hopkins J.F."/>
            <person name="Kuo A."/>
            <person name="Rensing S.A."/>
            <person name="Schmutz J."/>
            <person name="Symeonidi A."/>
            <person name="Elias M."/>
            <person name="Eveleigh R.J."/>
            <person name="Herman E.K."/>
            <person name="Klute M.J."/>
            <person name="Nakayama T."/>
            <person name="Obornik M."/>
            <person name="Reyes-Prieto A."/>
            <person name="Armbrust E.V."/>
            <person name="Aves S.J."/>
            <person name="Beiko R.G."/>
            <person name="Coutinho P."/>
            <person name="Dacks J.B."/>
            <person name="Durnford D.G."/>
            <person name="Fast N.M."/>
            <person name="Green B.R."/>
            <person name="Grisdale C.J."/>
            <person name="Hempel F."/>
            <person name="Henrissat B."/>
            <person name="Hoppner M.P."/>
            <person name="Ishida K."/>
            <person name="Kim E."/>
            <person name="Koreny L."/>
            <person name="Kroth P.G."/>
            <person name="Liu Y."/>
            <person name="Malik S.B."/>
            <person name="Maier U.G."/>
            <person name="McRose D."/>
            <person name="Mock T."/>
            <person name="Neilson J.A."/>
            <person name="Onodera N.T."/>
            <person name="Poole A.M."/>
            <person name="Pritham E.J."/>
            <person name="Richards T.A."/>
            <person name="Rocap G."/>
            <person name="Roy S.W."/>
            <person name="Sarai C."/>
            <person name="Schaack S."/>
            <person name="Shirato S."/>
            <person name="Slamovits C.H."/>
            <person name="Spencer D.F."/>
            <person name="Suzuki S."/>
            <person name="Worden A.Z."/>
            <person name="Zauner S."/>
            <person name="Barry K."/>
            <person name="Bell C."/>
            <person name="Bharti A.K."/>
            <person name="Crow J.A."/>
            <person name="Grimwood J."/>
            <person name="Kramer R."/>
            <person name="Lindquist E."/>
            <person name="Lucas S."/>
            <person name="Salamov A."/>
            <person name="McFadden G.I."/>
            <person name="Lane C.E."/>
            <person name="Keeling P.J."/>
            <person name="Gray M.W."/>
            <person name="Grigoriev I.V."/>
            <person name="Archibald J.M."/>
        </authorList>
    </citation>
    <scope>NUCLEOTIDE SEQUENCE</scope>
    <source>
        <strain evidence="3 5">CCMP2712</strain>
    </source>
</reference>
<keyword evidence="5" id="KW-1185">Reference proteome</keyword>
<organism evidence="3">
    <name type="scientific">Guillardia theta (strain CCMP2712)</name>
    <name type="common">Cryptophyte</name>
    <dbReference type="NCBI Taxonomy" id="905079"/>
    <lineage>
        <taxon>Eukaryota</taxon>
        <taxon>Cryptophyceae</taxon>
        <taxon>Pyrenomonadales</taxon>
        <taxon>Geminigeraceae</taxon>
        <taxon>Guillardia</taxon>
    </lineage>
</organism>
<sequence>MSTSSVHSGSFRSESDDSLSSSSLSNTYVAKYASEARLATERIRKISSEENVLSDPRPSPRTSLGLHLNGLVVRGIVPGGPAFASKRLCVNDEILSVDGKDATPHNVTKLLQGCDKPGSWVQLRVRSQSSANFQEVDIMRADADEVRMYRTIFENLMLLKEGVPNYSAKDGTTPIALIDNTLTVMNNLRFRHYEEASHVKHANDMKSDGIKASLDEIYIAVGKMEGAYYGVHSRAKKLLVEVQKLHKENFKSSPDLQGIEDLNALRSLCAAQAKELEQLKSSMLTAQSSINPATDMNPVPSGLRSGDDHLHKELLRKSLDGPLFDHDYVDRGMYSLSLGGLPKQPRDKGDLWGLHDEPGFAPNLVQDRFFPPAQSPRTARMFEPEPRAPHVPNILGEMAM</sequence>
<feature type="region of interest" description="Disordered" evidence="1">
    <location>
        <begin position="1"/>
        <end position="23"/>
    </location>
</feature>
<dbReference type="PaxDb" id="55529-EKX52584"/>
<reference evidence="4" key="3">
    <citation type="submission" date="2015-06" db="UniProtKB">
        <authorList>
            <consortium name="EnsemblProtists"/>
        </authorList>
    </citation>
    <scope>IDENTIFICATION</scope>
</reference>
<reference evidence="5" key="2">
    <citation type="submission" date="2012-11" db="EMBL/GenBank/DDBJ databases">
        <authorList>
            <person name="Kuo A."/>
            <person name="Curtis B.A."/>
            <person name="Tanifuji G."/>
            <person name="Burki F."/>
            <person name="Gruber A."/>
            <person name="Irimia M."/>
            <person name="Maruyama S."/>
            <person name="Arias M.C."/>
            <person name="Ball S.G."/>
            <person name="Gile G.H."/>
            <person name="Hirakawa Y."/>
            <person name="Hopkins J.F."/>
            <person name="Rensing S.A."/>
            <person name="Schmutz J."/>
            <person name="Symeonidi A."/>
            <person name="Elias M."/>
            <person name="Eveleigh R.J."/>
            <person name="Herman E.K."/>
            <person name="Klute M.J."/>
            <person name="Nakayama T."/>
            <person name="Obornik M."/>
            <person name="Reyes-Prieto A."/>
            <person name="Armbrust E.V."/>
            <person name="Aves S.J."/>
            <person name="Beiko R.G."/>
            <person name="Coutinho P."/>
            <person name="Dacks J.B."/>
            <person name="Durnford D.G."/>
            <person name="Fast N.M."/>
            <person name="Green B.R."/>
            <person name="Grisdale C."/>
            <person name="Hempe F."/>
            <person name="Henrissat B."/>
            <person name="Hoppner M.P."/>
            <person name="Ishida K.-I."/>
            <person name="Kim E."/>
            <person name="Koreny L."/>
            <person name="Kroth P.G."/>
            <person name="Liu Y."/>
            <person name="Malik S.-B."/>
            <person name="Maier U.G."/>
            <person name="McRose D."/>
            <person name="Mock T."/>
            <person name="Neilson J.A."/>
            <person name="Onodera N.T."/>
            <person name="Poole A.M."/>
            <person name="Pritham E.J."/>
            <person name="Richards T.A."/>
            <person name="Rocap G."/>
            <person name="Roy S.W."/>
            <person name="Sarai C."/>
            <person name="Schaack S."/>
            <person name="Shirato S."/>
            <person name="Slamovits C.H."/>
            <person name="Spencer D.F."/>
            <person name="Suzuki S."/>
            <person name="Worden A.Z."/>
            <person name="Zauner S."/>
            <person name="Barry K."/>
            <person name="Bell C."/>
            <person name="Bharti A.K."/>
            <person name="Crow J.A."/>
            <person name="Grimwood J."/>
            <person name="Kramer R."/>
            <person name="Lindquist E."/>
            <person name="Lucas S."/>
            <person name="Salamov A."/>
            <person name="McFadden G.I."/>
            <person name="Lane C.E."/>
            <person name="Keeling P.J."/>
            <person name="Gray M.W."/>
            <person name="Grigoriev I.V."/>
            <person name="Archibald J.M."/>
        </authorList>
    </citation>
    <scope>NUCLEOTIDE SEQUENCE</scope>
    <source>
        <strain evidence="5">CCMP2712</strain>
    </source>
</reference>
<dbReference type="KEGG" id="gtt:GUITHDRAFT_101749"/>
<dbReference type="PROSITE" id="PS50106">
    <property type="entry name" value="PDZ"/>
    <property type="match status" value="1"/>
</dbReference>
<dbReference type="SUPFAM" id="SSF50156">
    <property type="entry name" value="PDZ domain-like"/>
    <property type="match status" value="1"/>
</dbReference>
<dbReference type="AlphaFoldDB" id="L1JW67"/>
<dbReference type="Gene3D" id="2.30.42.10">
    <property type="match status" value="1"/>
</dbReference>
<feature type="region of interest" description="Disordered" evidence="1">
    <location>
        <begin position="377"/>
        <end position="400"/>
    </location>
</feature>
<dbReference type="RefSeq" id="XP_005839564.1">
    <property type="nucleotide sequence ID" value="XM_005839507.1"/>
</dbReference>
<evidence type="ECO:0000256" key="1">
    <source>
        <dbReference type="SAM" id="MobiDB-lite"/>
    </source>
</evidence>
<dbReference type="HOGENOM" id="CLU_689740_0_0_1"/>
<evidence type="ECO:0000313" key="4">
    <source>
        <dbReference type="EnsemblProtists" id="EKX52584"/>
    </source>
</evidence>